<dbReference type="InParanoid" id="A0A665TJ89"/>
<dbReference type="Ensembl" id="ENSENLT00000010387.1">
    <property type="protein sequence ID" value="ENSENLP00000009929.1"/>
    <property type="gene ID" value="ENSENLG00000004790.1"/>
</dbReference>
<dbReference type="Proteomes" id="UP000472264">
    <property type="component" value="Chromosome 8"/>
</dbReference>
<dbReference type="InterPro" id="IPR003877">
    <property type="entry name" value="SPRY_dom"/>
</dbReference>
<accession>A0A665TJ89</accession>
<keyword evidence="2" id="KW-0863">Zinc-finger</keyword>
<evidence type="ECO:0000256" key="1">
    <source>
        <dbReference type="ARBA" id="ARBA00022723"/>
    </source>
</evidence>
<dbReference type="InterPro" id="IPR043136">
    <property type="entry name" value="B30.2/SPRY_sf"/>
</dbReference>
<dbReference type="GO" id="GO:0008270">
    <property type="term" value="F:zinc ion binding"/>
    <property type="evidence" value="ECO:0007669"/>
    <property type="project" value="UniProtKB-KW"/>
</dbReference>
<evidence type="ECO:0000313" key="7">
    <source>
        <dbReference type="Proteomes" id="UP000472264"/>
    </source>
</evidence>
<dbReference type="Pfam" id="PF00643">
    <property type="entry name" value="zf-B_box"/>
    <property type="match status" value="1"/>
</dbReference>
<dbReference type="Gene3D" id="4.10.830.40">
    <property type="match status" value="1"/>
</dbReference>
<dbReference type="InterPro" id="IPR003879">
    <property type="entry name" value="Butyrophylin_SPRY"/>
</dbReference>
<dbReference type="PANTHER" id="PTHR25465:SF10">
    <property type="entry name" value="TRIPARTITE MOTIF-CONTAINING PROTEIN 16-RELATED"/>
    <property type="match status" value="1"/>
</dbReference>
<evidence type="ECO:0000313" key="6">
    <source>
        <dbReference type="Ensembl" id="ENSENLP00000009929.1"/>
    </source>
</evidence>
<dbReference type="InterPro" id="IPR051051">
    <property type="entry name" value="E3_ubiq-ligase_TRIM/RNF"/>
</dbReference>
<dbReference type="Pfam" id="PF00622">
    <property type="entry name" value="SPRY"/>
    <property type="match status" value="1"/>
</dbReference>
<dbReference type="SUPFAM" id="SSF49899">
    <property type="entry name" value="Concanavalin A-like lectins/glucanases"/>
    <property type="match status" value="1"/>
</dbReference>
<dbReference type="PROSITE" id="PS50188">
    <property type="entry name" value="B302_SPRY"/>
    <property type="match status" value="1"/>
</dbReference>
<reference evidence="6" key="2">
    <citation type="submission" date="2025-08" db="UniProtKB">
        <authorList>
            <consortium name="Ensembl"/>
        </authorList>
    </citation>
    <scope>IDENTIFICATION</scope>
</reference>
<dbReference type="CDD" id="cd19839">
    <property type="entry name" value="Bbox1_TRIM16"/>
    <property type="match status" value="1"/>
</dbReference>
<dbReference type="InterPro" id="IPR013320">
    <property type="entry name" value="ConA-like_dom_sf"/>
</dbReference>
<dbReference type="PRINTS" id="PR01407">
    <property type="entry name" value="BUTYPHLNCDUF"/>
</dbReference>
<keyword evidence="3" id="KW-0862">Zinc</keyword>
<feature type="region of interest" description="Disordered" evidence="4">
    <location>
        <begin position="1"/>
        <end position="31"/>
    </location>
</feature>
<sequence>METINSNREENLSEAQHNDTVKEDPEDPNIQTSDIQLPQEVLCDSCMDGPSKALKSCLTCLVSYCEAHLRPHLENIKFQNHRLVDPRHDIDCRTCEVHQLPLDCFCLMDGYCVCLDCASEEHEGHTIASVGEARAQIEIEMQNRQEEIGQSTIAAEKTIEKLQSNNDFIKSSIEEISTLVEQQFARMQATVEEARKRALKVLEGEQRQALRQAESIHAHVHQRRTELMKTVAQMDKISRNKSDVDFLLEYTEWKKGTADVHLPSVYINRMNHLTSFVQVVTDATQELCELILSSYRDKLSTFGKGGTKSLMQEFQPSPIPDPETREDFLKYTSSLSFDPDTAHHFLRVTEDNRKLTNTSPWQHSYPDHPDRFEYWRQAMTFQSIYLGRHYVEAELSGEGAHVGVTYKSIDRKGEQSTSCITGNDISWCVGRKSRGFFAWHAGQDTALEVTDIKRIGLYVDFHQGSVSFYDVTDPMRLLHRYNAHLVEPLYVTVWLSKKDNVVCLVNER</sequence>
<dbReference type="InterPro" id="IPR001870">
    <property type="entry name" value="B30.2/SPRY"/>
</dbReference>
<proteinExistence type="predicted"/>
<dbReference type="Pfam" id="PF13765">
    <property type="entry name" value="PRY"/>
    <property type="match status" value="1"/>
</dbReference>
<dbReference type="OMA" id="IGLYVDF"/>
<protein>
    <submittedName>
        <fullName evidence="6">E3 ubiquitin-protein ligase TRIM16-like</fullName>
    </submittedName>
</protein>
<reference evidence="6" key="1">
    <citation type="submission" date="2021-04" db="EMBL/GenBank/DDBJ databases">
        <authorList>
            <consortium name="Wellcome Sanger Institute Data Sharing"/>
        </authorList>
    </citation>
    <scope>NUCLEOTIDE SEQUENCE [LARGE SCALE GENOMIC DNA]</scope>
</reference>
<dbReference type="SMART" id="SM00449">
    <property type="entry name" value="SPRY"/>
    <property type="match status" value="1"/>
</dbReference>
<dbReference type="OrthoDB" id="6270329at2759"/>
<evidence type="ECO:0000256" key="4">
    <source>
        <dbReference type="SAM" id="MobiDB-lite"/>
    </source>
</evidence>
<dbReference type="InterPro" id="IPR000315">
    <property type="entry name" value="Znf_B-box"/>
</dbReference>
<dbReference type="GeneID" id="115048138"/>
<keyword evidence="1" id="KW-0479">Metal-binding</keyword>
<keyword evidence="7" id="KW-1185">Reference proteome</keyword>
<gene>
    <name evidence="6" type="primary">LOC115048138</name>
</gene>
<dbReference type="Gene3D" id="3.30.160.60">
    <property type="entry name" value="Classic Zinc Finger"/>
    <property type="match status" value="1"/>
</dbReference>
<name>A0A665TJ89_ECHNA</name>
<dbReference type="AlphaFoldDB" id="A0A665TJ89"/>
<dbReference type="Gene3D" id="2.60.120.920">
    <property type="match status" value="1"/>
</dbReference>
<dbReference type="CDD" id="cd19769">
    <property type="entry name" value="Bbox2_TRIM16-like"/>
    <property type="match status" value="1"/>
</dbReference>
<dbReference type="SMART" id="SM00589">
    <property type="entry name" value="PRY"/>
    <property type="match status" value="1"/>
</dbReference>
<reference evidence="6" key="3">
    <citation type="submission" date="2025-09" db="UniProtKB">
        <authorList>
            <consortium name="Ensembl"/>
        </authorList>
    </citation>
    <scope>IDENTIFICATION</scope>
</reference>
<organism evidence="6 7">
    <name type="scientific">Echeneis naucrates</name>
    <name type="common">Live sharksucker</name>
    <dbReference type="NCBI Taxonomy" id="173247"/>
    <lineage>
        <taxon>Eukaryota</taxon>
        <taxon>Metazoa</taxon>
        <taxon>Chordata</taxon>
        <taxon>Craniata</taxon>
        <taxon>Vertebrata</taxon>
        <taxon>Euteleostomi</taxon>
        <taxon>Actinopterygii</taxon>
        <taxon>Neopterygii</taxon>
        <taxon>Teleostei</taxon>
        <taxon>Neoteleostei</taxon>
        <taxon>Acanthomorphata</taxon>
        <taxon>Carangaria</taxon>
        <taxon>Carangiformes</taxon>
        <taxon>Echeneidae</taxon>
        <taxon>Echeneis</taxon>
    </lineage>
</organism>
<evidence type="ECO:0000256" key="2">
    <source>
        <dbReference type="ARBA" id="ARBA00022771"/>
    </source>
</evidence>
<dbReference type="InterPro" id="IPR006574">
    <property type="entry name" value="PRY"/>
</dbReference>
<dbReference type="GO" id="GO:0005737">
    <property type="term" value="C:cytoplasm"/>
    <property type="evidence" value="ECO:0007669"/>
    <property type="project" value="UniProtKB-ARBA"/>
</dbReference>
<dbReference type="SUPFAM" id="SSF57845">
    <property type="entry name" value="B-box zinc-binding domain"/>
    <property type="match status" value="1"/>
</dbReference>
<dbReference type="Pfam" id="PF25600">
    <property type="entry name" value="TRIM_CC"/>
    <property type="match status" value="1"/>
</dbReference>
<dbReference type="PANTHER" id="PTHR25465">
    <property type="entry name" value="B-BOX DOMAIN CONTAINING"/>
    <property type="match status" value="1"/>
</dbReference>
<dbReference type="InterPro" id="IPR058030">
    <property type="entry name" value="TRIM8/14/16/25/29/45/65_CC"/>
</dbReference>
<evidence type="ECO:0000256" key="3">
    <source>
        <dbReference type="ARBA" id="ARBA00022833"/>
    </source>
</evidence>
<dbReference type="RefSeq" id="XP_029365308.1">
    <property type="nucleotide sequence ID" value="XM_029509448.1"/>
</dbReference>
<evidence type="ECO:0000259" key="5">
    <source>
        <dbReference type="PROSITE" id="PS50188"/>
    </source>
</evidence>
<feature type="domain" description="B30.2/SPRY" evidence="5">
    <location>
        <begin position="315"/>
        <end position="508"/>
    </location>
</feature>
<feature type="compositionally biased region" description="Basic and acidic residues" evidence="4">
    <location>
        <begin position="7"/>
        <end position="23"/>
    </location>
</feature>